<proteinExistence type="predicted"/>
<dbReference type="RefSeq" id="XP_026736720.1">
    <property type="nucleotide sequence ID" value="XM_026880919.1"/>
</dbReference>
<evidence type="ECO:0000313" key="2">
    <source>
        <dbReference type="Proteomes" id="UP000322000"/>
    </source>
</evidence>
<evidence type="ECO:0000313" key="3">
    <source>
        <dbReference type="RefSeq" id="XP_026736720.1"/>
    </source>
</evidence>
<reference evidence="3" key="1">
    <citation type="submission" date="2025-08" db="UniProtKB">
        <authorList>
            <consortium name="RefSeq"/>
        </authorList>
    </citation>
    <scope>IDENTIFICATION</scope>
</reference>
<gene>
    <name evidence="3" type="primary">LOC113500210</name>
</gene>
<dbReference type="Proteomes" id="UP000322000">
    <property type="component" value="Chromosome 13"/>
</dbReference>
<dbReference type="AlphaFoldDB" id="A0A7E5W7W4"/>
<evidence type="ECO:0000259" key="1">
    <source>
        <dbReference type="SMART" id="SM00215"/>
    </source>
</evidence>
<dbReference type="GeneID" id="113500210"/>
<keyword evidence="2" id="KW-1185">Reference proteome</keyword>
<accession>A0A7E5W7W4</accession>
<dbReference type="SMART" id="SM00215">
    <property type="entry name" value="VWC_out"/>
    <property type="match status" value="1"/>
</dbReference>
<protein>
    <submittedName>
        <fullName evidence="3">Kielin/chordin-like protein</fullName>
    </submittedName>
</protein>
<dbReference type="OrthoDB" id="7481901at2759"/>
<feature type="domain" description="VWFC" evidence="1">
    <location>
        <begin position="27"/>
        <end position="85"/>
    </location>
</feature>
<dbReference type="KEGG" id="tnl:113500210"/>
<sequence length="107" mass="11875">MAVICVTKTSGDTTALISSNTTKDTKCKWGEVLPKKDDCNACICYEGEVHCTNLPCDIKQRMDGTPECEVGQPWIKLDECNSCFCDDGKLECSDYICIRGNYMEIVS</sequence>
<dbReference type="InParanoid" id="A0A7E5W7W4"/>
<name>A0A7E5W7W4_TRINI</name>
<organism evidence="2 3">
    <name type="scientific">Trichoplusia ni</name>
    <name type="common">Cabbage looper</name>
    <dbReference type="NCBI Taxonomy" id="7111"/>
    <lineage>
        <taxon>Eukaryota</taxon>
        <taxon>Metazoa</taxon>
        <taxon>Ecdysozoa</taxon>
        <taxon>Arthropoda</taxon>
        <taxon>Hexapoda</taxon>
        <taxon>Insecta</taxon>
        <taxon>Pterygota</taxon>
        <taxon>Neoptera</taxon>
        <taxon>Endopterygota</taxon>
        <taxon>Lepidoptera</taxon>
        <taxon>Glossata</taxon>
        <taxon>Ditrysia</taxon>
        <taxon>Noctuoidea</taxon>
        <taxon>Noctuidae</taxon>
        <taxon>Plusiinae</taxon>
        <taxon>Trichoplusia</taxon>
    </lineage>
</organism>
<dbReference type="InterPro" id="IPR001007">
    <property type="entry name" value="VWF_dom"/>
</dbReference>